<dbReference type="OrthoDB" id="5501263at2"/>
<dbReference type="Proteomes" id="UP000032233">
    <property type="component" value="Unassembled WGS sequence"/>
</dbReference>
<sequence length="951" mass="108861">MEIENLHLFFHPVESTSQEVYRLNSSHSSSPVTVYPSPRLKKSIEIYIECYKKRLDIKPENGLWDILTYWIGQLLWHDFFLKLDGSANIIGQSILTALENCQASGSLLRIMLHLGQIDSQSMAANAPWNALLVRNKNDQAYRSIVGDYKNVKILYFWADSKKCLIKHEQLFEKIKVVITFGGDSYMNEAASTLLNSLLTLLENNKDFILVGNYSLHKKETILSSPINADIWIHIGHGGEDKIGDICWVFGPGGSLDEGCSPNDFYKRTDYISSPIVILTSCGIGGAGKDSFQSITRRLLYSKRYVIGYMYRSFVPIVQKQLETILLQLAAGETIEDAVAQAQRINICESGSYNNCTPNTPLRWWQTQPVIHINNESVPLEFGMLNQNLEELLQDIKQLAEAYSEHFAIHENISRNDEYYIQPRVSSAISIDNLVRDLLEMNRFNQRDKKANPLIIYSTTGMGKSTFLWHLFKDNYYRVSGREETIPVILHFSDINDTLDKYINTGKNVTIYHLISNTLMEKSGLSRNPSDKEINKIAFGLRRLIEKGRVVLLLDAFDELNDITQPRIIKKWKNVLSPLFSNINASVIITCRSEMKSTHDLEYYFPGNKSISLLPWDDKIVKEYFEKRELSSSIVKMLMQWDEIIYTPLFASLACEAAVSGENASGDILLAELLDTIVNNWASRESSKSLVETNTLITFACQLGHDLNSSSSLEKDVGSIKRKLQISDDDVERLKVLYLHSLLRIVNGRARFGYELFRIYFAARYLCNLFYDSEYDETEFIKAISEYCVATPYSKPSVWFGHLLSGLLSRKCENFTMAKEILSKIKESLEKYLVNQKNDKINLILLTDYALPLTSNIEKTAQKSINDHIESSQYKIIKVAFVGRNLSEINISNFKFEECVFDQVNFENCNFKNCIFEKCIFTRVTFEGNNYVKTNFTEDCVFENCKGCVFNN</sequence>
<evidence type="ECO:0000313" key="1">
    <source>
        <dbReference type="EMBL" id="KIX12650.1"/>
    </source>
</evidence>
<reference evidence="1 2" key="1">
    <citation type="submission" date="2013-11" db="EMBL/GenBank/DDBJ databases">
        <title>Metagenomic analysis of a methanogenic consortium involved in long chain n-alkane degradation.</title>
        <authorList>
            <person name="Davidova I.A."/>
            <person name="Callaghan A.V."/>
            <person name="Wawrik B."/>
            <person name="Pruitt S."/>
            <person name="Marks C."/>
            <person name="Duncan K.E."/>
            <person name="Suflita J.M."/>
        </authorList>
    </citation>
    <scope>NUCLEOTIDE SEQUENCE [LARGE SCALE GENOMIC DNA]</scope>
    <source>
        <strain evidence="1 2">SPR</strain>
    </source>
</reference>
<dbReference type="InterPro" id="IPR027417">
    <property type="entry name" value="P-loop_NTPase"/>
</dbReference>
<dbReference type="Gene3D" id="3.40.50.300">
    <property type="entry name" value="P-loop containing nucleotide triphosphate hydrolases"/>
    <property type="match status" value="1"/>
</dbReference>
<dbReference type="Pfam" id="PF00805">
    <property type="entry name" value="Pentapeptide"/>
    <property type="match status" value="1"/>
</dbReference>
<dbReference type="Gene3D" id="2.160.20.80">
    <property type="entry name" value="E3 ubiquitin-protein ligase SopA"/>
    <property type="match status" value="1"/>
</dbReference>
<dbReference type="AlphaFoldDB" id="A0A0D2JT43"/>
<evidence type="ECO:0000313" key="2">
    <source>
        <dbReference type="Proteomes" id="UP000032233"/>
    </source>
</evidence>
<dbReference type="STRING" id="1429043.X474_18065"/>
<keyword evidence="2" id="KW-1185">Reference proteome</keyword>
<dbReference type="EMBL" id="AZAC01000028">
    <property type="protein sequence ID" value="KIX12650.1"/>
    <property type="molecule type" value="Genomic_DNA"/>
</dbReference>
<dbReference type="InParanoid" id="A0A0D2JT43"/>
<organism evidence="1 2">
    <name type="scientific">Dethiosulfatarculus sandiegensis</name>
    <dbReference type="NCBI Taxonomy" id="1429043"/>
    <lineage>
        <taxon>Bacteria</taxon>
        <taxon>Pseudomonadati</taxon>
        <taxon>Thermodesulfobacteriota</taxon>
        <taxon>Desulfarculia</taxon>
        <taxon>Desulfarculales</taxon>
        <taxon>Desulfarculaceae</taxon>
        <taxon>Dethiosulfatarculus</taxon>
    </lineage>
</organism>
<name>A0A0D2JT43_9BACT</name>
<dbReference type="SUPFAM" id="SSF141571">
    <property type="entry name" value="Pentapeptide repeat-like"/>
    <property type="match status" value="1"/>
</dbReference>
<accession>A0A0D2JT43</accession>
<dbReference type="SUPFAM" id="SSF52540">
    <property type="entry name" value="P-loop containing nucleoside triphosphate hydrolases"/>
    <property type="match status" value="1"/>
</dbReference>
<dbReference type="InterPro" id="IPR001646">
    <property type="entry name" value="5peptide_repeat"/>
</dbReference>
<gene>
    <name evidence="1" type="ORF">X474_18065</name>
</gene>
<proteinExistence type="predicted"/>
<evidence type="ECO:0008006" key="3">
    <source>
        <dbReference type="Google" id="ProtNLM"/>
    </source>
</evidence>
<comment type="caution">
    <text evidence="1">The sequence shown here is derived from an EMBL/GenBank/DDBJ whole genome shotgun (WGS) entry which is preliminary data.</text>
</comment>
<dbReference type="RefSeq" id="WP_044350377.1">
    <property type="nucleotide sequence ID" value="NZ_AZAC01000028.1"/>
</dbReference>
<protein>
    <recommendedName>
        <fullName evidence="3">NACHT domain-containing protein</fullName>
    </recommendedName>
</protein>